<feature type="region of interest" description="Disordered" evidence="1">
    <location>
        <begin position="226"/>
        <end position="274"/>
    </location>
</feature>
<evidence type="ECO:0000313" key="2">
    <source>
        <dbReference type="EMBL" id="GMI23210.1"/>
    </source>
</evidence>
<feature type="region of interest" description="Disordered" evidence="1">
    <location>
        <begin position="148"/>
        <end position="202"/>
    </location>
</feature>
<dbReference type="Proteomes" id="UP001165060">
    <property type="component" value="Unassembled WGS sequence"/>
</dbReference>
<evidence type="ECO:0000256" key="1">
    <source>
        <dbReference type="SAM" id="MobiDB-lite"/>
    </source>
</evidence>
<name>A0ABQ6MBW1_9STRA</name>
<evidence type="ECO:0008006" key="4">
    <source>
        <dbReference type="Google" id="ProtNLM"/>
    </source>
</evidence>
<feature type="compositionally biased region" description="Pro residues" evidence="1">
    <location>
        <begin position="232"/>
        <end position="252"/>
    </location>
</feature>
<dbReference type="EMBL" id="BRYB01002645">
    <property type="protein sequence ID" value="GMI23210.1"/>
    <property type="molecule type" value="Genomic_DNA"/>
</dbReference>
<accession>A0ABQ6MBW1</accession>
<proteinExistence type="predicted"/>
<feature type="compositionally biased region" description="Low complexity" evidence="1">
    <location>
        <begin position="148"/>
        <end position="158"/>
    </location>
</feature>
<reference evidence="2 3" key="1">
    <citation type="journal article" date="2023" name="Commun. Biol.">
        <title>Genome analysis of Parmales, the sister group of diatoms, reveals the evolutionary specialization of diatoms from phago-mixotrophs to photoautotrophs.</title>
        <authorList>
            <person name="Ban H."/>
            <person name="Sato S."/>
            <person name="Yoshikawa S."/>
            <person name="Yamada K."/>
            <person name="Nakamura Y."/>
            <person name="Ichinomiya M."/>
            <person name="Sato N."/>
            <person name="Blanc-Mathieu R."/>
            <person name="Endo H."/>
            <person name="Kuwata A."/>
            <person name="Ogata H."/>
        </authorList>
    </citation>
    <scope>NUCLEOTIDE SEQUENCE [LARGE SCALE GENOMIC DNA]</scope>
</reference>
<feature type="compositionally biased region" description="Low complexity" evidence="1">
    <location>
        <begin position="253"/>
        <end position="265"/>
    </location>
</feature>
<feature type="region of interest" description="Disordered" evidence="1">
    <location>
        <begin position="480"/>
        <end position="514"/>
    </location>
</feature>
<organism evidence="2 3">
    <name type="scientific">Tetraparma gracilis</name>
    <dbReference type="NCBI Taxonomy" id="2962635"/>
    <lineage>
        <taxon>Eukaryota</taxon>
        <taxon>Sar</taxon>
        <taxon>Stramenopiles</taxon>
        <taxon>Ochrophyta</taxon>
        <taxon>Bolidophyceae</taxon>
        <taxon>Parmales</taxon>
        <taxon>Triparmaceae</taxon>
        <taxon>Tetraparma</taxon>
    </lineage>
</organism>
<feature type="compositionally biased region" description="Pro residues" evidence="1">
    <location>
        <begin position="188"/>
        <end position="198"/>
    </location>
</feature>
<comment type="caution">
    <text evidence="2">The sequence shown here is derived from an EMBL/GenBank/DDBJ whole genome shotgun (WGS) entry which is preliminary data.</text>
</comment>
<keyword evidence="3" id="KW-1185">Reference proteome</keyword>
<gene>
    <name evidence="2" type="ORF">TeGR_g4301</name>
</gene>
<evidence type="ECO:0000313" key="3">
    <source>
        <dbReference type="Proteomes" id="UP001165060"/>
    </source>
</evidence>
<sequence length="659" mass="66237">MLSLSAAGLSLAPPGGGRKAALLNPPGKGNALHSARAVAAAASSEAAGSAAGTPALSYVCLTAGAVLKSFPSSAASVPATPAPGSFRGGACSSLFSSPALSCFAPDAKTRPGDVLSAAQPGAAVFAFRGAGGELRHLVLARPGLEVLPLPEVPGEVPGDGPTPDKKQAKKKRRKTSGADDAAAATPASPAPPASPPSSPLISVHLSADSSEYSLLLRTSPTTATLHTFPISAPAPAPTPTPAPTPAPTPTQTPTPTSTPTRTPNPTQTPTPTPPVTYSIPATATSITYHPSTRLFHYFSSKCISVLTSPSAAPIQLPPCPPSSTLAPLSEHSFLLLCPAELSLHALSPTPTHLLTLPLPSPPHSLSPDLTTLALANGASVTLRPGADLSKPLPLSAMVEARASAAVTETTRVFSPLRGMSAAAAGPALASARGAPSRPPAALGGLAEALERPDAPEALLAGFLGRAVTMSREDAVRWWREADPGGLTKSGRAARGAPDGPVQDPPRKRKAGAKAKAAPAAAAYPDLRSTACVSVASRVVLYSAGNPLLLRSAMKEALTAESAPVVLKVLGKVLRSFASAGLAGPAAADAKAGIAAAAAYIAAVVDTFATAIAPKVGDRLKRTVADVIKQGEALRAVGGEEKGWDNKERTGGYVLERLVL</sequence>
<protein>
    <recommendedName>
        <fullName evidence="4">Senescence domain-containing protein</fullName>
    </recommendedName>
</protein>